<reference evidence="1" key="1">
    <citation type="submission" date="2018-11" db="EMBL/GenBank/DDBJ databases">
        <authorList>
            <consortium name="Pathogen Informatics"/>
        </authorList>
    </citation>
    <scope>NUCLEOTIDE SEQUENCE</scope>
</reference>
<dbReference type="EMBL" id="CAAALY010022020">
    <property type="protein sequence ID" value="VEL14696.1"/>
    <property type="molecule type" value="Genomic_DNA"/>
</dbReference>
<accession>A0A448WLC0</accession>
<evidence type="ECO:0000313" key="2">
    <source>
        <dbReference type="Proteomes" id="UP000784294"/>
    </source>
</evidence>
<comment type="caution">
    <text evidence="1">The sequence shown here is derived from an EMBL/GenBank/DDBJ whole genome shotgun (WGS) entry which is preliminary data.</text>
</comment>
<dbReference type="AlphaFoldDB" id="A0A448WLC0"/>
<name>A0A448WLC0_9PLAT</name>
<evidence type="ECO:0000313" key="1">
    <source>
        <dbReference type="EMBL" id="VEL14696.1"/>
    </source>
</evidence>
<gene>
    <name evidence="1" type="ORF">PXEA_LOCUS8136</name>
</gene>
<sequence length="259" mass="28878">MPTCAPSQSTHVQTGQSIRGTFTHSFLLLLVCQSVWPFHFTISTPLVHPRQPFADPCLLFCLLLRCSTLTNQPEPSAPRNMRLATSLGTATRPHTPSRRQSLGPTTLSFSARIVPPSGTYQTSRQLRVYFVDISIQRRMISSSTQSHSCPILLITRKAPDLTSAQRISSRRRPPGWVLLERQWREVIAECGCLRVIVCVCVYACVCVCVCVCERPINGDSCDLLLLRSFELNSSSPRLPYPPPLVPSLRPLVSSTRLSF</sequence>
<dbReference type="Proteomes" id="UP000784294">
    <property type="component" value="Unassembled WGS sequence"/>
</dbReference>
<keyword evidence="2" id="KW-1185">Reference proteome</keyword>
<protein>
    <submittedName>
        <fullName evidence="1">Uncharacterized protein</fullName>
    </submittedName>
</protein>
<proteinExistence type="predicted"/>
<organism evidence="1 2">
    <name type="scientific">Protopolystoma xenopodis</name>
    <dbReference type="NCBI Taxonomy" id="117903"/>
    <lineage>
        <taxon>Eukaryota</taxon>
        <taxon>Metazoa</taxon>
        <taxon>Spiralia</taxon>
        <taxon>Lophotrochozoa</taxon>
        <taxon>Platyhelminthes</taxon>
        <taxon>Monogenea</taxon>
        <taxon>Polyopisthocotylea</taxon>
        <taxon>Polystomatidea</taxon>
        <taxon>Polystomatidae</taxon>
        <taxon>Protopolystoma</taxon>
    </lineage>
</organism>